<feature type="compositionally biased region" description="Basic residues" evidence="1">
    <location>
        <begin position="17"/>
        <end position="32"/>
    </location>
</feature>
<dbReference type="EnsemblPlants" id="OMERI03G08780.1">
    <property type="protein sequence ID" value="OMERI03G08780.1"/>
    <property type="gene ID" value="OMERI03G08780"/>
</dbReference>
<feature type="region of interest" description="Disordered" evidence="1">
    <location>
        <begin position="1"/>
        <end position="72"/>
    </location>
</feature>
<accession>A0A0E0CXI9</accession>
<keyword evidence="3" id="KW-1185">Reference proteome</keyword>
<proteinExistence type="predicted"/>
<reference evidence="2" key="2">
    <citation type="submission" date="2018-05" db="EMBL/GenBank/DDBJ databases">
        <title>OmerRS3 (Oryza meridionalis Reference Sequence Version 3).</title>
        <authorList>
            <person name="Zhang J."/>
            <person name="Kudrna D."/>
            <person name="Lee S."/>
            <person name="Talag J."/>
            <person name="Welchert J."/>
            <person name="Wing R.A."/>
        </authorList>
    </citation>
    <scope>NUCLEOTIDE SEQUENCE [LARGE SCALE GENOMIC DNA]</scope>
    <source>
        <strain evidence="2">cv. OR44</strain>
    </source>
</reference>
<dbReference type="AlphaFoldDB" id="A0A0E0CXI9"/>
<organism evidence="2">
    <name type="scientific">Oryza meridionalis</name>
    <dbReference type="NCBI Taxonomy" id="40149"/>
    <lineage>
        <taxon>Eukaryota</taxon>
        <taxon>Viridiplantae</taxon>
        <taxon>Streptophyta</taxon>
        <taxon>Embryophyta</taxon>
        <taxon>Tracheophyta</taxon>
        <taxon>Spermatophyta</taxon>
        <taxon>Magnoliopsida</taxon>
        <taxon>Liliopsida</taxon>
        <taxon>Poales</taxon>
        <taxon>Poaceae</taxon>
        <taxon>BOP clade</taxon>
        <taxon>Oryzoideae</taxon>
        <taxon>Oryzeae</taxon>
        <taxon>Oryzinae</taxon>
        <taxon>Oryza</taxon>
    </lineage>
</organism>
<sequence>MNQHGNTAWARSEKPMAKRSRARVLRGAHRIGRVPAQAGEEAAHDHKLTARGRVTRVQHRDEPVFGPWGAGA</sequence>
<reference evidence="2" key="1">
    <citation type="submission" date="2015-04" db="UniProtKB">
        <authorList>
            <consortium name="EnsemblPlants"/>
        </authorList>
    </citation>
    <scope>IDENTIFICATION</scope>
</reference>
<dbReference type="HOGENOM" id="CLU_2726457_0_0_1"/>
<evidence type="ECO:0000313" key="2">
    <source>
        <dbReference type="EnsemblPlants" id="OMERI03G08780.1"/>
    </source>
</evidence>
<dbReference type="Gramene" id="OMERI03G08780.1">
    <property type="protein sequence ID" value="OMERI03G08780.1"/>
    <property type="gene ID" value="OMERI03G08780"/>
</dbReference>
<name>A0A0E0CXI9_9ORYZ</name>
<protein>
    <submittedName>
        <fullName evidence="2">Uncharacterized protein</fullName>
    </submittedName>
</protein>
<evidence type="ECO:0000313" key="3">
    <source>
        <dbReference type="Proteomes" id="UP000008021"/>
    </source>
</evidence>
<evidence type="ECO:0000256" key="1">
    <source>
        <dbReference type="SAM" id="MobiDB-lite"/>
    </source>
</evidence>
<dbReference type="Proteomes" id="UP000008021">
    <property type="component" value="Chromosome 3"/>
</dbReference>